<dbReference type="InterPro" id="IPR032675">
    <property type="entry name" value="LRR_dom_sf"/>
</dbReference>
<dbReference type="EMBL" id="NHYE01005616">
    <property type="protein sequence ID" value="PPQ66993.1"/>
    <property type="molecule type" value="Genomic_DNA"/>
</dbReference>
<dbReference type="Proteomes" id="UP000284706">
    <property type="component" value="Unassembled WGS sequence"/>
</dbReference>
<evidence type="ECO:0000313" key="1">
    <source>
        <dbReference type="EMBL" id="PPQ66993.1"/>
    </source>
</evidence>
<protein>
    <submittedName>
        <fullName evidence="1">Uncharacterized protein</fullName>
    </submittedName>
</protein>
<dbReference type="Gene3D" id="1.20.1280.50">
    <property type="match status" value="1"/>
</dbReference>
<accession>A0A409VL82</accession>
<evidence type="ECO:0000313" key="2">
    <source>
        <dbReference type="Proteomes" id="UP000284706"/>
    </source>
</evidence>
<dbReference type="InParanoid" id="A0A409VL82"/>
<sequence>MSSIVSYRCLPPKPCTISRGRPCIACSQESEIAQEIFDADGRLHEAAKTFKTILDLYLAVTSNMNEMHSPLILRAPVEIASKIFQFCVSDVGFPRLYHYDRYRRYETATEAACAISAVCRGWRDIAISTPQLWTTIDIAVGSPRLLDHLDTIQAWLSRSKALPLKIELTDSAEENLWYEAESFEIVNFYRNISRIADVLKVHSERWEDLGIYIPSRYLGAFGDIPHVSPVFRSLSLMAMDDIDHDMARFRLTNFRPCKVKLHSVSTDFLGLDWTGVTQADVGSLSVRSYVRVLQRASNLRQCELSSLEFAPGPQGQIAVENIVHPALEDFDFSHPDPTLVQRDPSLQTFFGHISCPALKKFRFGDYVLPVDTISSFFARSSCQLAELRLSSCRLYDRSFQDLLSQLPSLVLLDISSSGDDYSPELLFRSLSRIEKVAGSNGLEATPMCHSFLPNLRTLSYTANPQLPFPWVSFSDVFGPRHAWRNPLYRPLHCLHIFFPATRLDPPVKMDIDVLPTLLALKEVGIDLQVRLAGQDILQAREG</sequence>
<keyword evidence="2" id="KW-1185">Reference proteome</keyword>
<dbReference type="OrthoDB" id="2269034at2759"/>
<dbReference type="AlphaFoldDB" id="A0A409VL82"/>
<proteinExistence type="predicted"/>
<dbReference type="Gene3D" id="3.80.10.10">
    <property type="entry name" value="Ribonuclease Inhibitor"/>
    <property type="match status" value="1"/>
</dbReference>
<gene>
    <name evidence="1" type="ORF">CVT26_009957</name>
</gene>
<name>A0A409VL82_9AGAR</name>
<dbReference type="SUPFAM" id="SSF52047">
    <property type="entry name" value="RNI-like"/>
    <property type="match status" value="1"/>
</dbReference>
<comment type="caution">
    <text evidence="1">The sequence shown here is derived from an EMBL/GenBank/DDBJ whole genome shotgun (WGS) entry which is preliminary data.</text>
</comment>
<reference evidence="1 2" key="1">
    <citation type="journal article" date="2018" name="Evol. Lett.">
        <title>Horizontal gene cluster transfer increased hallucinogenic mushroom diversity.</title>
        <authorList>
            <person name="Reynolds H.T."/>
            <person name="Vijayakumar V."/>
            <person name="Gluck-Thaler E."/>
            <person name="Korotkin H.B."/>
            <person name="Matheny P.B."/>
            <person name="Slot J.C."/>
        </authorList>
    </citation>
    <scope>NUCLEOTIDE SEQUENCE [LARGE SCALE GENOMIC DNA]</scope>
    <source>
        <strain evidence="1 2">SRW20</strain>
    </source>
</reference>
<organism evidence="1 2">
    <name type="scientific">Gymnopilus dilepis</name>
    <dbReference type="NCBI Taxonomy" id="231916"/>
    <lineage>
        <taxon>Eukaryota</taxon>
        <taxon>Fungi</taxon>
        <taxon>Dikarya</taxon>
        <taxon>Basidiomycota</taxon>
        <taxon>Agaricomycotina</taxon>
        <taxon>Agaricomycetes</taxon>
        <taxon>Agaricomycetidae</taxon>
        <taxon>Agaricales</taxon>
        <taxon>Agaricineae</taxon>
        <taxon>Hymenogastraceae</taxon>
        <taxon>Gymnopilus</taxon>
    </lineage>
</organism>